<keyword evidence="10" id="KW-1185">Reference proteome</keyword>
<organism evidence="9 10">
    <name type="scientific">Koleobacter methoxysyntrophicus</name>
    <dbReference type="NCBI Taxonomy" id="2751313"/>
    <lineage>
        <taxon>Bacteria</taxon>
        <taxon>Bacillati</taxon>
        <taxon>Bacillota</taxon>
        <taxon>Clostridia</taxon>
        <taxon>Koleobacterales</taxon>
        <taxon>Koleobacteraceae</taxon>
        <taxon>Koleobacter</taxon>
    </lineage>
</organism>
<evidence type="ECO:0000313" key="10">
    <source>
        <dbReference type="Proteomes" id="UP000662904"/>
    </source>
</evidence>
<dbReference type="GO" id="GO:0045936">
    <property type="term" value="P:negative regulation of phosphate metabolic process"/>
    <property type="evidence" value="ECO:0007669"/>
    <property type="project" value="InterPro"/>
</dbReference>
<evidence type="ECO:0000256" key="7">
    <source>
        <dbReference type="PIRNR" id="PIRNR003107"/>
    </source>
</evidence>
<dbReference type="Pfam" id="PF01895">
    <property type="entry name" value="PhoU"/>
    <property type="match status" value="2"/>
</dbReference>
<evidence type="ECO:0000256" key="1">
    <source>
        <dbReference type="ARBA" id="ARBA00004496"/>
    </source>
</evidence>
<dbReference type="PIRSF" id="PIRSF003107">
    <property type="entry name" value="PhoU"/>
    <property type="match status" value="1"/>
</dbReference>
<evidence type="ECO:0000256" key="3">
    <source>
        <dbReference type="ARBA" id="ARBA00011738"/>
    </source>
</evidence>
<comment type="similarity">
    <text evidence="2 7">Belongs to the PhoU family.</text>
</comment>
<keyword evidence="6 7" id="KW-0592">Phosphate transport</keyword>
<gene>
    <name evidence="9" type="primary">phoU_1</name>
    <name evidence="9" type="ORF">H0A61_00706</name>
</gene>
<dbReference type="PANTHER" id="PTHR42930:SF3">
    <property type="entry name" value="PHOSPHATE-SPECIFIC TRANSPORT SYSTEM ACCESSORY PROTEIN PHOU"/>
    <property type="match status" value="1"/>
</dbReference>
<evidence type="ECO:0000256" key="6">
    <source>
        <dbReference type="ARBA" id="ARBA00022592"/>
    </source>
</evidence>
<dbReference type="PANTHER" id="PTHR42930">
    <property type="entry name" value="PHOSPHATE-SPECIFIC TRANSPORT SYSTEM ACCESSORY PROTEIN PHOU"/>
    <property type="match status" value="1"/>
</dbReference>
<dbReference type="NCBIfam" id="TIGR02135">
    <property type="entry name" value="phoU_full"/>
    <property type="match status" value="1"/>
</dbReference>
<keyword evidence="5 7" id="KW-0963">Cytoplasm</keyword>
<evidence type="ECO:0000313" key="9">
    <source>
        <dbReference type="EMBL" id="QSQ08384.1"/>
    </source>
</evidence>
<dbReference type="Gene3D" id="1.20.58.220">
    <property type="entry name" value="Phosphate transport system protein phou homolog 2, domain 2"/>
    <property type="match status" value="1"/>
</dbReference>
<protein>
    <recommendedName>
        <fullName evidence="7">Phosphate-specific transport system accessory protein PhoU</fullName>
    </recommendedName>
</protein>
<dbReference type="Proteomes" id="UP000662904">
    <property type="component" value="Chromosome"/>
</dbReference>
<evidence type="ECO:0000256" key="5">
    <source>
        <dbReference type="ARBA" id="ARBA00022490"/>
    </source>
</evidence>
<dbReference type="AlphaFoldDB" id="A0A8A0RKY5"/>
<evidence type="ECO:0000256" key="2">
    <source>
        <dbReference type="ARBA" id="ARBA00008107"/>
    </source>
</evidence>
<evidence type="ECO:0000259" key="8">
    <source>
        <dbReference type="Pfam" id="PF01895"/>
    </source>
</evidence>
<dbReference type="InterPro" id="IPR038078">
    <property type="entry name" value="PhoU-like_sf"/>
</dbReference>
<dbReference type="GO" id="GO:0005737">
    <property type="term" value="C:cytoplasm"/>
    <property type="evidence" value="ECO:0007669"/>
    <property type="project" value="UniProtKB-SubCell"/>
</dbReference>
<comment type="subcellular location">
    <subcellularLocation>
        <location evidence="1 7">Cytoplasm</location>
    </subcellularLocation>
</comment>
<dbReference type="SUPFAM" id="SSF109755">
    <property type="entry name" value="PhoU-like"/>
    <property type="match status" value="1"/>
</dbReference>
<dbReference type="InterPro" id="IPR026022">
    <property type="entry name" value="PhoU_dom"/>
</dbReference>
<feature type="domain" description="PhoU" evidence="8">
    <location>
        <begin position="123"/>
        <end position="208"/>
    </location>
</feature>
<evidence type="ECO:0000256" key="4">
    <source>
        <dbReference type="ARBA" id="ARBA00022448"/>
    </source>
</evidence>
<keyword evidence="4 7" id="KW-0813">Transport</keyword>
<accession>A0A8A0RKY5</accession>
<dbReference type="InterPro" id="IPR028366">
    <property type="entry name" value="PhoU"/>
</dbReference>
<feature type="domain" description="PhoU" evidence="8">
    <location>
        <begin position="20"/>
        <end position="107"/>
    </location>
</feature>
<dbReference type="FunFam" id="1.20.58.220:FF:000004">
    <property type="entry name" value="Phosphate-specific transport system accessory protein PhoU"/>
    <property type="match status" value="1"/>
</dbReference>
<comment type="subunit">
    <text evidence="3 7">Homodimer.</text>
</comment>
<name>A0A8A0RKY5_9FIRM</name>
<comment type="function">
    <text evidence="7">Plays a role in the regulation of phosphate uptake.</text>
</comment>
<dbReference type="GO" id="GO:0030643">
    <property type="term" value="P:intracellular phosphate ion homeostasis"/>
    <property type="evidence" value="ECO:0007669"/>
    <property type="project" value="InterPro"/>
</dbReference>
<dbReference type="KEGG" id="kme:H0A61_00706"/>
<sequence>MTSTMRSGFQRELDELYQDVLKMGSIVEQQIFNAVESLKNKDKELAEKVIKDDDIVDNLETSIEDKCIKLIARQQPIAKDLRIIFTGIKIVTDLERMSDYATDIAKFTIRLLGEKYVKPLIDIPRMSEKTRKMVKDALDAYVHEDTELARQVCADDDEIDHLYKQIFNELLIIMMQDPRTIKQATQLLFSARALERIADHATNLGEWVIFQVTGKKKDLNA</sequence>
<dbReference type="EMBL" id="CP059066">
    <property type="protein sequence ID" value="QSQ08384.1"/>
    <property type="molecule type" value="Genomic_DNA"/>
</dbReference>
<dbReference type="GO" id="GO:0006817">
    <property type="term" value="P:phosphate ion transport"/>
    <property type="evidence" value="ECO:0007669"/>
    <property type="project" value="UniProtKB-KW"/>
</dbReference>
<dbReference type="RefSeq" id="WP_206708598.1">
    <property type="nucleotide sequence ID" value="NZ_CP059066.1"/>
</dbReference>
<reference evidence="9" key="1">
    <citation type="submission" date="2020-07" db="EMBL/GenBank/DDBJ databases">
        <title>Koleobacter methoxysyntrophicus gen. nov., sp. nov., a novel anaerobic bacterium isolated from deep subsurface oil field and proposal of Koleobacterales ord. nov. in the phylum Firmicutes.</title>
        <authorList>
            <person name="Sakamoto S."/>
            <person name="Tamaki H."/>
        </authorList>
    </citation>
    <scope>NUCLEOTIDE SEQUENCE</scope>
    <source>
        <strain evidence="9">NRmbB1</strain>
    </source>
</reference>
<proteinExistence type="inferred from homology"/>